<keyword evidence="1" id="KW-0812">Transmembrane</keyword>
<evidence type="ECO:0000256" key="1">
    <source>
        <dbReference type="SAM" id="Phobius"/>
    </source>
</evidence>
<organism evidence="2 3">
    <name type="scientific">Bradyrhizobium pachyrhizi</name>
    <dbReference type="NCBI Taxonomy" id="280333"/>
    <lineage>
        <taxon>Bacteria</taxon>
        <taxon>Pseudomonadati</taxon>
        <taxon>Pseudomonadota</taxon>
        <taxon>Alphaproteobacteria</taxon>
        <taxon>Hyphomicrobiales</taxon>
        <taxon>Nitrobacteraceae</taxon>
        <taxon>Bradyrhizobium</taxon>
    </lineage>
</organism>
<feature type="transmembrane region" description="Helical" evidence="1">
    <location>
        <begin position="12"/>
        <end position="33"/>
    </location>
</feature>
<name>A0A844T714_9BRAD</name>
<dbReference type="EMBL" id="WQNF01000053">
    <property type="protein sequence ID" value="MVT70891.1"/>
    <property type="molecule type" value="Genomic_DNA"/>
</dbReference>
<dbReference type="CDD" id="cd01324">
    <property type="entry name" value="cbb3_Oxidase_CcoQ"/>
    <property type="match status" value="1"/>
</dbReference>
<reference evidence="2 3" key="1">
    <citation type="submission" date="2019-12" db="EMBL/GenBank/DDBJ databases">
        <title>Draft genome sequences Bradyrhizobium cajani AMBPC1010, Bradyrhizobium pachyrhizi AMBPC1040 and Bradyrhizobium yuanmingense ALSPC3051, three plant growth promoting strains isolated from nodules of Cajanus cajan L. in Dominican Republic.</title>
        <authorList>
            <person name="Flores-Felix J.D."/>
            <person name="Araujo J."/>
            <person name="Diaz-Alcantara C."/>
            <person name="Gonzalez-Andres F."/>
            <person name="Velazquez E."/>
        </authorList>
    </citation>
    <scope>NUCLEOTIDE SEQUENCE [LARGE SCALE GENOMIC DNA]</scope>
    <source>
        <strain evidence="2 3">1040</strain>
    </source>
</reference>
<proteinExistence type="predicted"/>
<keyword evidence="1" id="KW-1133">Transmembrane helix</keyword>
<evidence type="ECO:0000313" key="3">
    <source>
        <dbReference type="Proteomes" id="UP000436468"/>
    </source>
</evidence>
<dbReference type="Pfam" id="PF05545">
    <property type="entry name" value="FixQ"/>
    <property type="match status" value="1"/>
</dbReference>
<sequence>MKAVENLASSFVVSLWTPLFVGIFMAIVVYALWPGNKRRFDSAARLPLCRD</sequence>
<dbReference type="AlphaFoldDB" id="A0A844T714"/>
<dbReference type="RefSeq" id="WP_050404864.1">
    <property type="nucleotide sequence ID" value="NZ_WQNF01000053.1"/>
</dbReference>
<comment type="caution">
    <text evidence="2">The sequence shown here is derived from an EMBL/GenBank/DDBJ whole genome shotgun (WGS) entry which is preliminary data.</text>
</comment>
<gene>
    <name evidence="2" type="ORF">GPL21_38200</name>
</gene>
<keyword evidence="1" id="KW-0472">Membrane</keyword>
<protein>
    <submittedName>
        <fullName evidence="2">CcoQ/FixQ family Cbb3-type cytochrome c oxidase assembly chaperone</fullName>
    </submittedName>
</protein>
<dbReference type="InterPro" id="IPR008621">
    <property type="entry name" value="Cbb3-typ_cyt_oxidase_comp"/>
</dbReference>
<dbReference type="Proteomes" id="UP000436468">
    <property type="component" value="Unassembled WGS sequence"/>
</dbReference>
<keyword evidence="3" id="KW-1185">Reference proteome</keyword>
<evidence type="ECO:0000313" key="2">
    <source>
        <dbReference type="EMBL" id="MVT70891.1"/>
    </source>
</evidence>
<accession>A0A844T714</accession>